<name>A0A158GQI2_9BURK</name>
<dbReference type="Gene3D" id="2.40.160.210">
    <property type="entry name" value="Acyl-CoA thioesterase, double hotdog domain"/>
    <property type="match status" value="1"/>
</dbReference>
<evidence type="ECO:0000256" key="2">
    <source>
        <dbReference type="ARBA" id="ARBA00022801"/>
    </source>
</evidence>
<organism evidence="5 6">
    <name type="scientific">Caballeronia udeis</name>
    <dbReference type="NCBI Taxonomy" id="1232866"/>
    <lineage>
        <taxon>Bacteria</taxon>
        <taxon>Pseudomonadati</taxon>
        <taxon>Pseudomonadota</taxon>
        <taxon>Betaproteobacteria</taxon>
        <taxon>Burkholderiales</taxon>
        <taxon>Burkholderiaceae</taxon>
        <taxon>Caballeronia</taxon>
    </lineage>
</organism>
<dbReference type="CDD" id="cd03444">
    <property type="entry name" value="Thioesterase_II_repeat1"/>
    <property type="match status" value="1"/>
</dbReference>
<dbReference type="InterPro" id="IPR029069">
    <property type="entry name" value="HotDog_dom_sf"/>
</dbReference>
<dbReference type="InterPro" id="IPR049449">
    <property type="entry name" value="TesB_ACOT8-like_N"/>
</dbReference>
<evidence type="ECO:0000259" key="3">
    <source>
        <dbReference type="Pfam" id="PF02551"/>
    </source>
</evidence>
<dbReference type="PANTHER" id="PTHR11066">
    <property type="entry name" value="ACYL-COA THIOESTERASE"/>
    <property type="match status" value="1"/>
</dbReference>
<feature type="domain" description="Acyl-CoA thioesterase-like N-terminal HotDog" evidence="4">
    <location>
        <begin position="43"/>
        <end position="117"/>
    </location>
</feature>
<dbReference type="InterPro" id="IPR025652">
    <property type="entry name" value="TesB_C"/>
</dbReference>
<dbReference type="OrthoDB" id="9781019at2"/>
<reference evidence="5 6" key="1">
    <citation type="submission" date="2016-01" db="EMBL/GenBank/DDBJ databases">
        <authorList>
            <person name="Oliw E.H."/>
        </authorList>
    </citation>
    <scope>NUCLEOTIDE SEQUENCE [LARGE SCALE GENOMIC DNA]</scope>
    <source>
        <strain evidence="5">LMG 27134</strain>
    </source>
</reference>
<dbReference type="Pfam" id="PF02551">
    <property type="entry name" value="Acyl_CoA_thio"/>
    <property type="match status" value="1"/>
</dbReference>
<evidence type="ECO:0000313" key="5">
    <source>
        <dbReference type="EMBL" id="SAL34302.1"/>
    </source>
</evidence>
<dbReference type="InterPro" id="IPR042171">
    <property type="entry name" value="Acyl-CoA_hotdog"/>
</dbReference>
<dbReference type="GO" id="GO:0006637">
    <property type="term" value="P:acyl-CoA metabolic process"/>
    <property type="evidence" value="ECO:0007669"/>
    <property type="project" value="InterPro"/>
</dbReference>
<feature type="domain" description="Acyl-CoA thioesterase 2 C-terminal" evidence="3">
    <location>
        <begin position="184"/>
        <end position="289"/>
    </location>
</feature>
<proteinExistence type="inferred from homology"/>
<dbReference type="RefSeq" id="WP_062086049.1">
    <property type="nucleotide sequence ID" value="NZ_FCOK02000018.1"/>
</dbReference>
<sequence>MNNRAAPSNQNLLDPDLHQLLTLLPLGDARFASTAAQTNRNQFIFGGQLLAQALYAAAQTVADKRPHALHASFEFPASGVDSLVYRVCKGRDGSSLSSRRVTARQSGRTVLWANVSFNATEAGFEHQLSWRSQPPDPDSAPVLATVAARYGAHVSEHGKGRLTTYPQLEIRPIDVEHHLLLRPGAPMSRFWIRARGRMPGSTSGWAAVLAYLSDYLLINAALIPHVDQIPNEHLFVASLNHAMWFHDTVDPSQWLLYETESAWAAQGRVLIYGHFFSAAGKMVASVTQEAMVRIRKEIG</sequence>
<dbReference type="GO" id="GO:0009062">
    <property type="term" value="P:fatty acid catabolic process"/>
    <property type="evidence" value="ECO:0007669"/>
    <property type="project" value="TreeGrafter"/>
</dbReference>
<evidence type="ECO:0000256" key="1">
    <source>
        <dbReference type="ARBA" id="ARBA00006538"/>
    </source>
</evidence>
<dbReference type="PANTHER" id="PTHR11066:SF34">
    <property type="entry name" value="ACYL-COENZYME A THIOESTERASE 8"/>
    <property type="match status" value="1"/>
</dbReference>
<dbReference type="SUPFAM" id="SSF54637">
    <property type="entry name" value="Thioesterase/thiol ester dehydrase-isomerase"/>
    <property type="match status" value="2"/>
</dbReference>
<accession>A0A158GQI2</accession>
<dbReference type="EMBL" id="FCOK02000018">
    <property type="protein sequence ID" value="SAL34302.1"/>
    <property type="molecule type" value="Genomic_DNA"/>
</dbReference>
<dbReference type="AlphaFoldDB" id="A0A158GQI2"/>
<evidence type="ECO:0000313" key="6">
    <source>
        <dbReference type="Proteomes" id="UP000054683"/>
    </source>
</evidence>
<dbReference type="Pfam" id="PF13622">
    <property type="entry name" value="4HBT_3"/>
    <property type="match status" value="1"/>
</dbReference>
<dbReference type="GO" id="GO:0047617">
    <property type="term" value="F:fatty acyl-CoA hydrolase activity"/>
    <property type="evidence" value="ECO:0007669"/>
    <property type="project" value="InterPro"/>
</dbReference>
<comment type="similarity">
    <text evidence="1">Belongs to the C/M/P thioester hydrolase family.</text>
</comment>
<keyword evidence="2" id="KW-0378">Hydrolase</keyword>
<gene>
    <name evidence="5" type="ORF">AWB69_03132</name>
</gene>
<protein>
    <submittedName>
        <fullName evidence="5">Acyl-CoA thioesterase</fullName>
    </submittedName>
</protein>
<dbReference type="Proteomes" id="UP000054683">
    <property type="component" value="Unassembled WGS sequence"/>
</dbReference>
<evidence type="ECO:0000259" key="4">
    <source>
        <dbReference type="Pfam" id="PF13622"/>
    </source>
</evidence>
<dbReference type="InterPro" id="IPR003703">
    <property type="entry name" value="Acyl_CoA_thio"/>
</dbReference>